<dbReference type="SUPFAM" id="SSF50486">
    <property type="entry name" value="FMT C-terminal domain-like"/>
    <property type="match status" value="1"/>
</dbReference>
<dbReference type="InterPro" id="IPR011034">
    <property type="entry name" value="Formyl_transferase-like_C_sf"/>
</dbReference>
<reference evidence="8" key="1">
    <citation type="submission" date="2020-05" db="EMBL/GenBank/DDBJ databases">
        <authorList>
            <person name="Chiriac C."/>
            <person name="Salcher M."/>
            <person name="Ghai R."/>
            <person name="Kavagutti S V."/>
        </authorList>
    </citation>
    <scope>NUCLEOTIDE SEQUENCE</scope>
</reference>
<gene>
    <name evidence="8" type="ORF">UFOPK1495_01808</name>
</gene>
<dbReference type="CDD" id="cd08646">
    <property type="entry name" value="FMT_core_Met-tRNA-FMT_N"/>
    <property type="match status" value="1"/>
</dbReference>
<evidence type="ECO:0000256" key="4">
    <source>
        <dbReference type="ARBA" id="ARBA00022917"/>
    </source>
</evidence>
<dbReference type="AlphaFoldDB" id="A0A6J6DST9"/>
<feature type="domain" description="Formyl transferase C-terminal" evidence="7">
    <location>
        <begin position="202"/>
        <end position="288"/>
    </location>
</feature>
<feature type="region of interest" description="Disordered" evidence="5">
    <location>
        <begin position="279"/>
        <end position="298"/>
    </location>
</feature>
<sequence length="298" mass="31420">MAEPTLARPPARPKRLAYLGTPEVAVEPLKALVRAGFEIPIVISGSDKRRGRGGDLSPSPVKAAALELGLSVSDQLEDVLTAGVDLAVVVAYGRIIPASILELVPMINIHFSLLPKWRGAAPVERALLAGDAETGVCLMDIGIELDTGDVYARTVTSIAADDTLATLRARLISLGSELLVETLSTDLPIPVPQSGEISYAKKLSVAELEIDWTMPASTIERFVRLGGAWTTFRGTRLKVHEVALRAAVGAPGTIDGLVVGCGEGALELVVVQPEGKARQDAAAWRNGARPSSDDRLGQ</sequence>
<dbReference type="InterPro" id="IPR041711">
    <property type="entry name" value="Met-tRNA-FMT_N"/>
</dbReference>
<evidence type="ECO:0000256" key="2">
    <source>
        <dbReference type="ARBA" id="ARBA00012261"/>
    </source>
</evidence>
<dbReference type="Pfam" id="PF00551">
    <property type="entry name" value="Formyl_trans_N"/>
    <property type="match status" value="1"/>
</dbReference>
<evidence type="ECO:0000256" key="3">
    <source>
        <dbReference type="ARBA" id="ARBA00022679"/>
    </source>
</evidence>
<dbReference type="SUPFAM" id="SSF53328">
    <property type="entry name" value="Formyltransferase"/>
    <property type="match status" value="1"/>
</dbReference>
<dbReference type="GO" id="GO:0005829">
    <property type="term" value="C:cytosol"/>
    <property type="evidence" value="ECO:0007669"/>
    <property type="project" value="TreeGrafter"/>
</dbReference>
<dbReference type="PANTHER" id="PTHR11138:SF5">
    <property type="entry name" value="METHIONYL-TRNA FORMYLTRANSFERASE, MITOCHONDRIAL"/>
    <property type="match status" value="1"/>
</dbReference>
<comment type="similarity">
    <text evidence="1">Belongs to the Fmt family.</text>
</comment>
<proteinExistence type="inferred from homology"/>
<evidence type="ECO:0000256" key="1">
    <source>
        <dbReference type="ARBA" id="ARBA00010699"/>
    </source>
</evidence>
<evidence type="ECO:0000256" key="5">
    <source>
        <dbReference type="SAM" id="MobiDB-lite"/>
    </source>
</evidence>
<dbReference type="Gene3D" id="3.40.50.12230">
    <property type="match status" value="1"/>
</dbReference>
<organism evidence="8">
    <name type="scientific">freshwater metagenome</name>
    <dbReference type="NCBI Taxonomy" id="449393"/>
    <lineage>
        <taxon>unclassified sequences</taxon>
        <taxon>metagenomes</taxon>
        <taxon>ecological metagenomes</taxon>
    </lineage>
</organism>
<evidence type="ECO:0000313" key="8">
    <source>
        <dbReference type="EMBL" id="CAB4566566.1"/>
    </source>
</evidence>
<keyword evidence="3" id="KW-0808">Transferase</keyword>
<feature type="domain" description="Formyl transferase N-terminal" evidence="6">
    <location>
        <begin position="15"/>
        <end position="183"/>
    </location>
</feature>
<dbReference type="PANTHER" id="PTHR11138">
    <property type="entry name" value="METHIONYL-TRNA FORMYLTRANSFERASE"/>
    <property type="match status" value="1"/>
</dbReference>
<name>A0A6J6DST9_9ZZZZ</name>
<protein>
    <recommendedName>
        <fullName evidence="2">methionyl-tRNA formyltransferase</fullName>
        <ecNumber evidence="2">2.1.2.9</ecNumber>
    </recommendedName>
</protein>
<dbReference type="CDD" id="cd08704">
    <property type="entry name" value="Met_tRNA_FMT_C"/>
    <property type="match status" value="1"/>
</dbReference>
<dbReference type="InterPro" id="IPR044135">
    <property type="entry name" value="Met-tRNA-FMT_C"/>
</dbReference>
<dbReference type="EC" id="2.1.2.9" evidence="2"/>
<keyword evidence="4" id="KW-0648">Protein biosynthesis</keyword>
<evidence type="ECO:0000259" key="6">
    <source>
        <dbReference type="Pfam" id="PF00551"/>
    </source>
</evidence>
<dbReference type="InterPro" id="IPR005794">
    <property type="entry name" value="Fmt"/>
</dbReference>
<dbReference type="InterPro" id="IPR002376">
    <property type="entry name" value="Formyl_transf_N"/>
</dbReference>
<dbReference type="InterPro" id="IPR005793">
    <property type="entry name" value="Formyl_trans_C"/>
</dbReference>
<accession>A0A6J6DST9</accession>
<dbReference type="EMBL" id="CAEZSU010000268">
    <property type="protein sequence ID" value="CAB4566566.1"/>
    <property type="molecule type" value="Genomic_DNA"/>
</dbReference>
<dbReference type="Pfam" id="PF02911">
    <property type="entry name" value="Formyl_trans_C"/>
    <property type="match status" value="1"/>
</dbReference>
<dbReference type="InterPro" id="IPR036477">
    <property type="entry name" value="Formyl_transf_N_sf"/>
</dbReference>
<evidence type="ECO:0000259" key="7">
    <source>
        <dbReference type="Pfam" id="PF02911"/>
    </source>
</evidence>
<dbReference type="GO" id="GO:0004479">
    <property type="term" value="F:methionyl-tRNA formyltransferase activity"/>
    <property type="evidence" value="ECO:0007669"/>
    <property type="project" value="UniProtKB-EC"/>
</dbReference>
<dbReference type="HAMAP" id="MF_00182">
    <property type="entry name" value="Formyl_trans"/>
    <property type="match status" value="1"/>
</dbReference>